<protein>
    <submittedName>
        <fullName evidence="1">Uncharacterized protein</fullName>
    </submittedName>
</protein>
<name>A0A0F9GA38_9ZZZZ</name>
<dbReference type="AlphaFoldDB" id="A0A0F9GA38"/>
<proteinExistence type="predicted"/>
<gene>
    <name evidence="1" type="ORF">LCGC14_1936060</name>
</gene>
<comment type="caution">
    <text evidence="1">The sequence shown here is derived from an EMBL/GenBank/DDBJ whole genome shotgun (WGS) entry which is preliminary data.</text>
</comment>
<evidence type="ECO:0000313" key="1">
    <source>
        <dbReference type="EMBL" id="KKL87306.1"/>
    </source>
</evidence>
<reference evidence="1" key="1">
    <citation type="journal article" date="2015" name="Nature">
        <title>Complex archaea that bridge the gap between prokaryotes and eukaryotes.</title>
        <authorList>
            <person name="Spang A."/>
            <person name="Saw J.H."/>
            <person name="Jorgensen S.L."/>
            <person name="Zaremba-Niedzwiedzka K."/>
            <person name="Martijn J."/>
            <person name="Lind A.E."/>
            <person name="van Eijk R."/>
            <person name="Schleper C."/>
            <person name="Guy L."/>
            <person name="Ettema T.J."/>
        </authorList>
    </citation>
    <scope>NUCLEOTIDE SEQUENCE</scope>
</reference>
<sequence>MAWVNLYNLFEKDKNLYGALNELLGEVVEVKATEFLKKYGDKGAVELVESFSGKLLKDIIKSDISQPEWDFNREGKLVNWGMFDVEEDVSIQNMIEINILHLLAKMSDKQLRAIADCMFIEWLFKSDTDYELPINHPQWEVKDHPYIRSKKRIRQAQQEFFNKIKKARGEK</sequence>
<organism evidence="1">
    <name type="scientific">marine sediment metagenome</name>
    <dbReference type="NCBI Taxonomy" id="412755"/>
    <lineage>
        <taxon>unclassified sequences</taxon>
        <taxon>metagenomes</taxon>
        <taxon>ecological metagenomes</taxon>
    </lineage>
</organism>
<accession>A0A0F9GA38</accession>
<dbReference type="EMBL" id="LAZR01020870">
    <property type="protein sequence ID" value="KKL87306.1"/>
    <property type="molecule type" value="Genomic_DNA"/>
</dbReference>